<dbReference type="PANTHER" id="PTHR48111:SF4">
    <property type="entry name" value="DNA-BINDING DUAL TRANSCRIPTIONAL REGULATOR OMPR"/>
    <property type="match status" value="1"/>
</dbReference>
<dbReference type="AlphaFoldDB" id="A0A8E0KK86"/>
<feature type="domain" description="OmpR/PhoB-type" evidence="10">
    <location>
        <begin position="150"/>
        <end position="245"/>
    </location>
</feature>
<dbReference type="GO" id="GO:0032993">
    <property type="term" value="C:protein-DNA complex"/>
    <property type="evidence" value="ECO:0007669"/>
    <property type="project" value="TreeGrafter"/>
</dbReference>
<evidence type="ECO:0000256" key="8">
    <source>
        <dbReference type="SAM" id="MobiDB-lite"/>
    </source>
</evidence>
<dbReference type="CDD" id="cd17574">
    <property type="entry name" value="REC_OmpR"/>
    <property type="match status" value="1"/>
</dbReference>
<proteinExistence type="predicted"/>
<dbReference type="GO" id="GO:0000156">
    <property type="term" value="F:phosphorelay response regulator activity"/>
    <property type="evidence" value="ECO:0007669"/>
    <property type="project" value="TreeGrafter"/>
</dbReference>
<feature type="region of interest" description="Disordered" evidence="8">
    <location>
        <begin position="1"/>
        <end position="22"/>
    </location>
</feature>
<dbReference type="InterPro" id="IPR011006">
    <property type="entry name" value="CheY-like_superfamily"/>
</dbReference>
<feature type="DNA-binding region" description="OmpR/PhoB-type" evidence="7">
    <location>
        <begin position="150"/>
        <end position="245"/>
    </location>
</feature>
<reference evidence="12" key="1">
    <citation type="journal article" date="2013" name="Genome Announc.">
        <title>Draft Genome Sequence of the Dimorphic Prosthecate Bacterium Brevundimonas abyssalis TAR-001T.</title>
        <authorList>
            <person name="Tsubouchi T."/>
            <person name="Nishi S."/>
            <person name="Usui K."/>
            <person name="Shimane Y."/>
            <person name="Takaki Y."/>
            <person name="Maruyama T."/>
            <person name="Hatada Y."/>
        </authorList>
    </citation>
    <scope>NUCLEOTIDE SEQUENCE [LARGE SCALE GENOMIC DNA]</scope>
    <source>
        <strain evidence="12">TAR-001</strain>
    </source>
</reference>
<dbReference type="SMART" id="SM00862">
    <property type="entry name" value="Trans_reg_C"/>
    <property type="match status" value="1"/>
</dbReference>
<keyword evidence="4 7" id="KW-0238">DNA-binding</keyword>
<feature type="domain" description="Response regulatory" evidence="9">
    <location>
        <begin position="24"/>
        <end position="140"/>
    </location>
</feature>
<dbReference type="InterPro" id="IPR001867">
    <property type="entry name" value="OmpR/PhoB-type_DNA-bd"/>
</dbReference>
<evidence type="ECO:0000256" key="2">
    <source>
        <dbReference type="ARBA" id="ARBA00023012"/>
    </source>
</evidence>
<dbReference type="GO" id="GO:0006355">
    <property type="term" value="P:regulation of DNA-templated transcription"/>
    <property type="evidence" value="ECO:0007669"/>
    <property type="project" value="InterPro"/>
</dbReference>
<comment type="caution">
    <text evidence="11">The sequence shown here is derived from an EMBL/GenBank/DDBJ whole genome shotgun (WGS) entry which is preliminary data.</text>
</comment>
<evidence type="ECO:0000259" key="10">
    <source>
        <dbReference type="PROSITE" id="PS51755"/>
    </source>
</evidence>
<dbReference type="Gene3D" id="3.40.50.2300">
    <property type="match status" value="1"/>
</dbReference>
<evidence type="ECO:0000256" key="5">
    <source>
        <dbReference type="ARBA" id="ARBA00023163"/>
    </source>
</evidence>
<keyword evidence="3" id="KW-0805">Transcription regulation</keyword>
<keyword evidence="2" id="KW-0902">Two-component regulatory system</keyword>
<dbReference type="Pfam" id="PF00486">
    <property type="entry name" value="Trans_reg_C"/>
    <property type="match status" value="1"/>
</dbReference>
<dbReference type="GO" id="GO:0005829">
    <property type="term" value="C:cytosol"/>
    <property type="evidence" value="ECO:0007669"/>
    <property type="project" value="TreeGrafter"/>
</dbReference>
<name>A0A8E0KK86_9CAUL</name>
<dbReference type="PANTHER" id="PTHR48111">
    <property type="entry name" value="REGULATOR OF RPOS"/>
    <property type="match status" value="1"/>
</dbReference>
<feature type="modified residue" description="4-aspartylphosphate" evidence="6">
    <location>
        <position position="73"/>
    </location>
</feature>
<dbReference type="InterPro" id="IPR036388">
    <property type="entry name" value="WH-like_DNA-bd_sf"/>
</dbReference>
<evidence type="ECO:0000313" key="11">
    <source>
        <dbReference type="EMBL" id="GAD58805.1"/>
    </source>
</evidence>
<evidence type="ECO:0000256" key="6">
    <source>
        <dbReference type="PROSITE-ProRule" id="PRU00169"/>
    </source>
</evidence>
<sequence>MSASDSHTGAGRSGPVAAPGEGRHLLVVDDDDRIRELLKEYLAREGFRVTGAAHAAAARRLMELLEFDLVVLDIMMPGEDGLSLTSWVRSKAATSSTPVLLLTARGDADDRIEGLSRGADDYMSKPFDPRELRLRIDAILRRTGPKPIGPKEVRLGDALFDMERLELTRDGQPQRLTEAEAQLLKTLAQSAHAPVERMQLASDTADITGRAVDVQVTRLRRKLEKDPKNPRYLQTVRGVGYMLAPD</sequence>
<dbReference type="GO" id="GO:0000976">
    <property type="term" value="F:transcription cis-regulatory region binding"/>
    <property type="evidence" value="ECO:0007669"/>
    <property type="project" value="TreeGrafter"/>
</dbReference>
<dbReference type="InterPro" id="IPR001789">
    <property type="entry name" value="Sig_transdc_resp-reg_receiver"/>
</dbReference>
<organism evidence="11 12">
    <name type="scientific">Brevundimonas abyssalis TAR-001</name>
    <dbReference type="NCBI Taxonomy" id="1391729"/>
    <lineage>
        <taxon>Bacteria</taxon>
        <taxon>Pseudomonadati</taxon>
        <taxon>Pseudomonadota</taxon>
        <taxon>Alphaproteobacteria</taxon>
        <taxon>Caulobacterales</taxon>
        <taxon>Caulobacteraceae</taxon>
        <taxon>Brevundimonas</taxon>
    </lineage>
</organism>
<dbReference type="InterPro" id="IPR016032">
    <property type="entry name" value="Sig_transdc_resp-reg_C-effctor"/>
</dbReference>
<keyword evidence="1 6" id="KW-0597">Phosphoprotein</keyword>
<gene>
    <name evidence="11" type="ORF">MBEBAB_1055</name>
</gene>
<dbReference type="SUPFAM" id="SSF46894">
    <property type="entry name" value="C-terminal effector domain of the bipartite response regulators"/>
    <property type="match status" value="1"/>
</dbReference>
<evidence type="ECO:0000256" key="7">
    <source>
        <dbReference type="PROSITE-ProRule" id="PRU01091"/>
    </source>
</evidence>
<evidence type="ECO:0000256" key="1">
    <source>
        <dbReference type="ARBA" id="ARBA00022553"/>
    </source>
</evidence>
<dbReference type="PROSITE" id="PS50110">
    <property type="entry name" value="RESPONSE_REGULATORY"/>
    <property type="match status" value="1"/>
</dbReference>
<dbReference type="SUPFAM" id="SSF52172">
    <property type="entry name" value="CheY-like"/>
    <property type="match status" value="1"/>
</dbReference>
<dbReference type="Pfam" id="PF00072">
    <property type="entry name" value="Response_reg"/>
    <property type="match status" value="1"/>
</dbReference>
<accession>A0A8E0KK86</accession>
<evidence type="ECO:0000256" key="4">
    <source>
        <dbReference type="ARBA" id="ARBA00023125"/>
    </source>
</evidence>
<dbReference type="Gene3D" id="1.10.10.10">
    <property type="entry name" value="Winged helix-like DNA-binding domain superfamily/Winged helix DNA-binding domain"/>
    <property type="match status" value="1"/>
</dbReference>
<keyword evidence="12" id="KW-1185">Reference proteome</keyword>
<dbReference type="FunFam" id="3.40.50.2300:FF:000001">
    <property type="entry name" value="DNA-binding response regulator PhoB"/>
    <property type="match status" value="1"/>
</dbReference>
<evidence type="ECO:0000259" key="9">
    <source>
        <dbReference type="PROSITE" id="PS50110"/>
    </source>
</evidence>
<dbReference type="Proteomes" id="UP000016569">
    <property type="component" value="Unassembled WGS sequence"/>
</dbReference>
<dbReference type="PROSITE" id="PS51755">
    <property type="entry name" value="OMPR_PHOB"/>
    <property type="match status" value="1"/>
</dbReference>
<evidence type="ECO:0000256" key="3">
    <source>
        <dbReference type="ARBA" id="ARBA00023015"/>
    </source>
</evidence>
<protein>
    <submittedName>
        <fullName evidence="11">DNA-binding response regulator PetR</fullName>
    </submittedName>
</protein>
<dbReference type="EMBL" id="BATC01000012">
    <property type="protein sequence ID" value="GAD58805.1"/>
    <property type="molecule type" value="Genomic_DNA"/>
</dbReference>
<dbReference type="CDD" id="cd00383">
    <property type="entry name" value="trans_reg_C"/>
    <property type="match status" value="1"/>
</dbReference>
<dbReference type="OrthoDB" id="9784252at2"/>
<keyword evidence="5" id="KW-0804">Transcription</keyword>
<dbReference type="SMART" id="SM00448">
    <property type="entry name" value="REC"/>
    <property type="match status" value="1"/>
</dbReference>
<evidence type="ECO:0000313" key="12">
    <source>
        <dbReference type="Proteomes" id="UP000016569"/>
    </source>
</evidence>
<dbReference type="InterPro" id="IPR039420">
    <property type="entry name" value="WalR-like"/>
</dbReference>